<dbReference type="Gene3D" id="3.30.1360.70">
    <property type="entry name" value="Arginyl tRNA synthetase N-terminal domain"/>
    <property type="match status" value="1"/>
</dbReference>
<sequence>MSTLTPEALGALLQGLGTDPIPTRACPIPAYSADPSTSTATLTNGDLTIPVPRLRHKGKKSPADQCADFAANFPPGHPLFQIPNAAGIHLPIFFTSNSLHRLILPFVFQRQRSYGHDLQAGLHDPSAGRSGRKRVIVEFSSPNIAKEFHAGHLRSTIIGAFISNLHEKMGWDVIKLNYLGDWGKQLGLLAVGWQRFGSEEELARQPLTHLLDVYAQINAQFKPEQDESKKARDEGRDTSEIESRGIFAERNAYFRRMEDGDPEALALWWRFRDISIERYTSTYTRLNIAFDEYSGESQVKSSTVDEVERDLKDKGVYEEHNGSWVIDFKKHNAKPLHIAVVRGRTGSTTYLLRDVAAVLEREKKYGFDKMIYVLIGRPDLAARLQHVSFGKVIGMSSRLGNVKLLGDIIDQTGAAMHEVMRRNAAKYAQVQDPESVSDIVGISAVMVQDMSGKRVNNYPVDIAHMTSFEGNTGTYLQYCHARLNSTLRKAGLAQEDIAKYIQDHPTTLDNGTEKRHCVDLLRLMSQYPDVTATALRNLEPSTILTYLFRLAHQFSSSYDVVQVIGTNEGRYIMLGRAALYEGARQVLENGMKLLGITPVER</sequence>
<keyword evidence="7 10" id="KW-0030">Aminoacyl-tRNA synthetase</keyword>
<dbReference type="PRINTS" id="PR01038">
    <property type="entry name" value="TRNASYNTHARG"/>
</dbReference>
<reference evidence="12 13" key="1">
    <citation type="journal article" date="2016" name="Sci. Rep.">
        <title>Insights into Adaptations to a Near-Obligate Nematode Endoparasitic Lifestyle from the Finished Genome of Drechmeria coniospora.</title>
        <authorList>
            <person name="Zhang L."/>
            <person name="Zhou Z."/>
            <person name="Guo Q."/>
            <person name="Fokkens L."/>
            <person name="Miskei M."/>
            <person name="Pocsi I."/>
            <person name="Zhang W."/>
            <person name="Chen M."/>
            <person name="Wang L."/>
            <person name="Sun Y."/>
            <person name="Donzelli B.G."/>
            <person name="Gibson D.M."/>
            <person name="Nelson D.R."/>
            <person name="Luo J.G."/>
            <person name="Rep M."/>
            <person name="Liu H."/>
            <person name="Yang S."/>
            <person name="Wang J."/>
            <person name="Krasnoff S.B."/>
            <person name="Xu Y."/>
            <person name="Molnar I."/>
            <person name="Lin M."/>
        </authorList>
    </citation>
    <scope>NUCLEOTIDE SEQUENCE [LARGE SCALE GENOMIC DNA]</scope>
    <source>
        <strain evidence="12 13">ARSEF 6962</strain>
    </source>
</reference>
<dbReference type="InterPro" id="IPR001412">
    <property type="entry name" value="aa-tRNA-synth_I_CS"/>
</dbReference>
<dbReference type="InterPro" id="IPR009080">
    <property type="entry name" value="tRNAsynth_Ia_anticodon-bd"/>
</dbReference>
<dbReference type="SUPFAM" id="SSF55190">
    <property type="entry name" value="Arginyl-tRNA synthetase (ArgRS), N-terminal 'additional' domain"/>
    <property type="match status" value="1"/>
</dbReference>
<keyword evidence="4 10" id="KW-0547">Nucleotide-binding</keyword>
<keyword evidence="6 10" id="KW-0648">Protein biosynthesis</keyword>
<dbReference type="EMBL" id="LAYC01000002">
    <property type="protein sequence ID" value="KYK57655.1"/>
    <property type="molecule type" value="Genomic_DNA"/>
</dbReference>
<dbReference type="Gene3D" id="1.10.730.10">
    <property type="entry name" value="Isoleucyl-tRNA Synthetase, Domain 1"/>
    <property type="match status" value="1"/>
</dbReference>
<dbReference type="PANTHER" id="PTHR11956">
    <property type="entry name" value="ARGINYL-TRNA SYNTHETASE"/>
    <property type="match status" value="1"/>
</dbReference>
<dbReference type="GO" id="GO:0005524">
    <property type="term" value="F:ATP binding"/>
    <property type="evidence" value="ECO:0007669"/>
    <property type="project" value="UniProtKB-KW"/>
</dbReference>
<dbReference type="InterPro" id="IPR014729">
    <property type="entry name" value="Rossmann-like_a/b/a_fold"/>
</dbReference>
<dbReference type="GO" id="GO:0005739">
    <property type="term" value="C:mitochondrion"/>
    <property type="evidence" value="ECO:0007669"/>
    <property type="project" value="TreeGrafter"/>
</dbReference>
<name>A0A151GKL7_DRECN</name>
<dbReference type="RefSeq" id="XP_040657007.1">
    <property type="nucleotide sequence ID" value="XM_040801974.1"/>
</dbReference>
<evidence type="ECO:0000256" key="1">
    <source>
        <dbReference type="ARBA" id="ARBA00005594"/>
    </source>
</evidence>
<accession>A0A151GKL7</accession>
<dbReference type="AlphaFoldDB" id="A0A151GKL7"/>
<dbReference type="GO" id="GO:0032543">
    <property type="term" value="P:mitochondrial translation"/>
    <property type="evidence" value="ECO:0007669"/>
    <property type="project" value="TreeGrafter"/>
</dbReference>
<comment type="caution">
    <text evidence="12">The sequence shown here is derived from an EMBL/GenBank/DDBJ whole genome shotgun (WGS) entry which is preliminary data.</text>
</comment>
<dbReference type="InterPro" id="IPR035684">
    <property type="entry name" value="ArgRS_core"/>
</dbReference>
<dbReference type="CDD" id="cd07956">
    <property type="entry name" value="Anticodon_Ia_Arg"/>
    <property type="match status" value="1"/>
</dbReference>
<feature type="domain" description="DALR anticodon binding" evidence="11">
    <location>
        <begin position="476"/>
        <end position="601"/>
    </location>
</feature>
<evidence type="ECO:0000256" key="5">
    <source>
        <dbReference type="ARBA" id="ARBA00022840"/>
    </source>
</evidence>
<keyword evidence="5 10" id="KW-0067">ATP-binding</keyword>
<dbReference type="InterPro" id="IPR036695">
    <property type="entry name" value="Arg-tRNA-synth_N_sf"/>
</dbReference>
<organism evidence="12 13">
    <name type="scientific">Drechmeria coniospora</name>
    <name type="common">Nematophagous fungus</name>
    <name type="synonym">Meria coniospora</name>
    <dbReference type="NCBI Taxonomy" id="98403"/>
    <lineage>
        <taxon>Eukaryota</taxon>
        <taxon>Fungi</taxon>
        <taxon>Dikarya</taxon>
        <taxon>Ascomycota</taxon>
        <taxon>Pezizomycotina</taxon>
        <taxon>Sordariomycetes</taxon>
        <taxon>Hypocreomycetidae</taxon>
        <taxon>Hypocreales</taxon>
        <taxon>Ophiocordycipitaceae</taxon>
        <taxon>Drechmeria</taxon>
    </lineage>
</organism>
<comment type="similarity">
    <text evidence="1 10">Belongs to the class-I aminoacyl-tRNA synthetase family.</text>
</comment>
<dbReference type="SUPFAM" id="SSF47323">
    <property type="entry name" value="Anticodon-binding domain of a subclass of class I aminoacyl-tRNA synthetases"/>
    <property type="match status" value="1"/>
</dbReference>
<keyword evidence="13" id="KW-1185">Reference proteome</keyword>
<evidence type="ECO:0000256" key="8">
    <source>
        <dbReference type="ARBA" id="ARBA00033033"/>
    </source>
</evidence>
<dbReference type="FunFam" id="1.10.730.10:FF:000006">
    <property type="entry name" value="Arginyl-tRNA synthetase 2, mitochondrial"/>
    <property type="match status" value="1"/>
</dbReference>
<comment type="catalytic activity">
    <reaction evidence="9">
        <text>tRNA(Arg) + L-arginine + ATP = L-arginyl-tRNA(Arg) + AMP + diphosphate</text>
        <dbReference type="Rhea" id="RHEA:20301"/>
        <dbReference type="Rhea" id="RHEA-COMP:9658"/>
        <dbReference type="Rhea" id="RHEA-COMP:9673"/>
        <dbReference type="ChEBI" id="CHEBI:30616"/>
        <dbReference type="ChEBI" id="CHEBI:32682"/>
        <dbReference type="ChEBI" id="CHEBI:33019"/>
        <dbReference type="ChEBI" id="CHEBI:78442"/>
        <dbReference type="ChEBI" id="CHEBI:78513"/>
        <dbReference type="ChEBI" id="CHEBI:456215"/>
        <dbReference type="EC" id="6.1.1.19"/>
    </reaction>
</comment>
<evidence type="ECO:0000313" key="12">
    <source>
        <dbReference type="EMBL" id="KYK57655.1"/>
    </source>
</evidence>
<evidence type="ECO:0000256" key="10">
    <source>
        <dbReference type="RuleBase" id="RU363038"/>
    </source>
</evidence>
<dbReference type="Gene3D" id="3.40.50.620">
    <property type="entry name" value="HUPs"/>
    <property type="match status" value="1"/>
</dbReference>
<keyword evidence="3 10" id="KW-0436">Ligase</keyword>
<dbReference type="GeneID" id="63717310"/>
<dbReference type="InParanoid" id="A0A151GKL7"/>
<gene>
    <name evidence="12" type="ORF">DCS_04667</name>
</gene>
<protein>
    <recommendedName>
        <fullName evidence="2">arginine--tRNA ligase</fullName>
        <ecNumber evidence="2">6.1.1.19</ecNumber>
    </recommendedName>
    <alternativeName>
        <fullName evidence="8">Arginyl-tRNA synthetase</fullName>
    </alternativeName>
</protein>
<dbReference type="PANTHER" id="PTHR11956:SF11">
    <property type="entry name" value="ARGININE--TRNA LIGASE, MITOCHONDRIAL-RELATED"/>
    <property type="match status" value="1"/>
</dbReference>
<dbReference type="GO" id="GO:0004814">
    <property type="term" value="F:arginine-tRNA ligase activity"/>
    <property type="evidence" value="ECO:0007669"/>
    <property type="project" value="UniProtKB-EC"/>
</dbReference>
<evidence type="ECO:0000256" key="4">
    <source>
        <dbReference type="ARBA" id="ARBA00022741"/>
    </source>
</evidence>
<dbReference type="SUPFAM" id="SSF52374">
    <property type="entry name" value="Nucleotidylyl transferase"/>
    <property type="match status" value="1"/>
</dbReference>
<evidence type="ECO:0000256" key="2">
    <source>
        <dbReference type="ARBA" id="ARBA00012837"/>
    </source>
</evidence>
<dbReference type="Proteomes" id="UP000076580">
    <property type="component" value="Chromosome 02"/>
</dbReference>
<evidence type="ECO:0000259" key="11">
    <source>
        <dbReference type="SMART" id="SM00836"/>
    </source>
</evidence>
<dbReference type="InterPro" id="IPR001278">
    <property type="entry name" value="Arg-tRNA-ligase"/>
</dbReference>
<dbReference type="NCBIfam" id="TIGR00456">
    <property type="entry name" value="argS"/>
    <property type="match status" value="1"/>
</dbReference>
<dbReference type="EC" id="6.1.1.19" evidence="2"/>
<dbReference type="InterPro" id="IPR008909">
    <property type="entry name" value="DALR_anticod-bd"/>
</dbReference>
<dbReference type="Pfam" id="PF00750">
    <property type="entry name" value="tRNA-synt_1d"/>
    <property type="match status" value="2"/>
</dbReference>
<dbReference type="SMART" id="SM00836">
    <property type="entry name" value="DALR_1"/>
    <property type="match status" value="1"/>
</dbReference>
<dbReference type="GO" id="GO:0006420">
    <property type="term" value="P:arginyl-tRNA aminoacylation"/>
    <property type="evidence" value="ECO:0007669"/>
    <property type="project" value="InterPro"/>
</dbReference>
<evidence type="ECO:0000256" key="6">
    <source>
        <dbReference type="ARBA" id="ARBA00022917"/>
    </source>
</evidence>
<dbReference type="PROSITE" id="PS00178">
    <property type="entry name" value="AA_TRNA_LIGASE_I"/>
    <property type="match status" value="1"/>
</dbReference>
<proteinExistence type="inferred from homology"/>
<dbReference type="Pfam" id="PF05746">
    <property type="entry name" value="DALR_1"/>
    <property type="match status" value="1"/>
</dbReference>
<evidence type="ECO:0000256" key="3">
    <source>
        <dbReference type="ARBA" id="ARBA00022598"/>
    </source>
</evidence>
<evidence type="ECO:0000256" key="7">
    <source>
        <dbReference type="ARBA" id="ARBA00023146"/>
    </source>
</evidence>
<evidence type="ECO:0000256" key="9">
    <source>
        <dbReference type="ARBA" id="ARBA00049339"/>
    </source>
</evidence>
<dbReference type="STRING" id="98403.A0A151GKL7"/>
<evidence type="ECO:0000313" key="13">
    <source>
        <dbReference type="Proteomes" id="UP000076580"/>
    </source>
</evidence>